<keyword evidence="2" id="KW-1185">Reference proteome</keyword>
<gene>
    <name evidence="1" type="ORF">SAMN05216177_101523</name>
</gene>
<dbReference type="OrthoDB" id="9814970at2"/>
<evidence type="ECO:0000313" key="1">
    <source>
        <dbReference type="EMBL" id="SFP17403.1"/>
    </source>
</evidence>
<sequence length="189" mass="21388">MGNIIDMASFEHLRRSNSDDRYTCPKTNVTFPHIYKVLVPDGDLVDDVPVFIGTYSTEYRLKEPSSLEQLPGFPPSTATKISTLDAADEIYLDVIHFTNKDKALGFRQACGHLGIEPEHVRSFKDQQGVFLLLRRADAPKKARHIIYRSTDVQYIQPLGCEMECEYVAAFNELGQIIPYGILDDSLCEE</sequence>
<accession>A0A1I5N6P0</accession>
<protein>
    <submittedName>
        <fullName evidence="1">Uncharacterized protein</fullName>
    </submittedName>
</protein>
<organism evidence="1 2">
    <name type="scientific">Ectopseudomonas toyotomiensis</name>
    <dbReference type="NCBI Taxonomy" id="554344"/>
    <lineage>
        <taxon>Bacteria</taxon>
        <taxon>Pseudomonadati</taxon>
        <taxon>Pseudomonadota</taxon>
        <taxon>Gammaproteobacteria</taxon>
        <taxon>Pseudomonadales</taxon>
        <taxon>Pseudomonadaceae</taxon>
        <taxon>Ectopseudomonas</taxon>
    </lineage>
</organism>
<dbReference type="RefSeq" id="WP_074913445.1">
    <property type="nucleotide sequence ID" value="NZ_FOXK01000001.1"/>
</dbReference>
<dbReference type="Proteomes" id="UP000182025">
    <property type="component" value="Unassembled WGS sequence"/>
</dbReference>
<reference evidence="2" key="1">
    <citation type="submission" date="2016-10" db="EMBL/GenBank/DDBJ databases">
        <authorList>
            <person name="Varghese N."/>
            <person name="Submissions S."/>
        </authorList>
    </citation>
    <scope>NUCLEOTIDE SEQUENCE [LARGE SCALE GENOMIC DNA]</scope>
    <source>
        <strain evidence="2">JCM 15604</strain>
    </source>
</reference>
<dbReference type="EMBL" id="FOXK01000001">
    <property type="protein sequence ID" value="SFP17403.1"/>
    <property type="molecule type" value="Genomic_DNA"/>
</dbReference>
<proteinExistence type="predicted"/>
<name>A0A1I5N6P0_9GAMM</name>
<dbReference type="AlphaFoldDB" id="A0A1I5N6P0"/>
<evidence type="ECO:0000313" key="2">
    <source>
        <dbReference type="Proteomes" id="UP000182025"/>
    </source>
</evidence>